<comment type="caution">
    <text evidence="1">The sequence shown here is derived from an EMBL/GenBank/DDBJ whole genome shotgun (WGS) entry which is preliminary data.</text>
</comment>
<dbReference type="Proteomes" id="UP001234297">
    <property type="component" value="Chromosome 8"/>
</dbReference>
<reference evidence="1 2" key="1">
    <citation type="journal article" date="2022" name="Hortic Res">
        <title>A haplotype resolved chromosomal level avocado genome allows analysis of novel avocado genes.</title>
        <authorList>
            <person name="Nath O."/>
            <person name="Fletcher S.J."/>
            <person name="Hayward A."/>
            <person name="Shaw L.M."/>
            <person name="Masouleh A.K."/>
            <person name="Furtado A."/>
            <person name="Henry R.J."/>
            <person name="Mitter N."/>
        </authorList>
    </citation>
    <scope>NUCLEOTIDE SEQUENCE [LARGE SCALE GENOMIC DNA]</scope>
    <source>
        <strain evidence="2">cv. Hass</strain>
    </source>
</reference>
<gene>
    <name evidence="1" type="ORF">MRB53_027278</name>
</gene>
<organism evidence="1 2">
    <name type="scientific">Persea americana</name>
    <name type="common">Avocado</name>
    <dbReference type="NCBI Taxonomy" id="3435"/>
    <lineage>
        <taxon>Eukaryota</taxon>
        <taxon>Viridiplantae</taxon>
        <taxon>Streptophyta</taxon>
        <taxon>Embryophyta</taxon>
        <taxon>Tracheophyta</taxon>
        <taxon>Spermatophyta</taxon>
        <taxon>Magnoliopsida</taxon>
        <taxon>Magnoliidae</taxon>
        <taxon>Laurales</taxon>
        <taxon>Lauraceae</taxon>
        <taxon>Persea</taxon>
    </lineage>
</organism>
<proteinExistence type="predicted"/>
<evidence type="ECO:0000313" key="1">
    <source>
        <dbReference type="EMBL" id="KAJ8633942.1"/>
    </source>
</evidence>
<dbReference type="EMBL" id="CM056816">
    <property type="protein sequence ID" value="KAJ8633942.1"/>
    <property type="molecule type" value="Genomic_DNA"/>
</dbReference>
<protein>
    <submittedName>
        <fullName evidence="1">Uncharacterized protein</fullName>
    </submittedName>
</protein>
<accession>A0ACC2LKE1</accession>
<sequence>MLCYGDVDEAEDDMFFDSLDFIPTSPGSASSEDSVIEAADLAFPESCYNIWREKPISVLERREKFFREMGFGEFAHSSSQLHCDDEEEVKSLTSSEFERITNSSNAVSTSSSPPSNGLTKNSSFGRIRDLGYQPNNVFGNVGAEAASIKQRTAQEVKFSTEKEDWDRVTGNGSKKKKNGLHWWKRLIKRHKEETQKHKRNVLCNGLSPKARRMRVRNHKKSCVEFTAVYMEQEIQAHKGCIWTMKFSPDGKFLATGGEDGIVRIWRVGEAEGASCKYLDAENISWSEYGVDRIKEVESICEKKKPHSASVVVAPDKVFRIEETPLHEFRGHTSDVLDLSWSKSKCLLSSSEDKTVRLWEVGCETCLKVFHHSDYVTCVQFNPADDRHFISGSIDGNIRIWGVLENRVVDWAKVHDIITAVCYRPDGQGCIVGSAAGNCCFYDASGNHLQLDAQLRVQGKKKPTGKTITGFQFFPEDPHRVMITSANSKVWILDGLDVIHKYKGLRKSGNQMSASFTSNGKHIISVGEDSHVYIWNYNALGVPSSKRAKSIRSCEHFFSEGVLVAIPWLGMEPEKKGLGKGSLCCSTQQLQHLEAAISWPRDPDHFSLGSWFFSDNLSRSSATWPEEKLPLRTPPVSKDGDDQLLNNFHHYEHNISLPATWGTVIVTAGSDGVIRSFHNYGLPSRR</sequence>
<keyword evidence="2" id="KW-1185">Reference proteome</keyword>
<evidence type="ECO:0000313" key="2">
    <source>
        <dbReference type="Proteomes" id="UP001234297"/>
    </source>
</evidence>
<name>A0ACC2LKE1_PERAE</name>